<gene>
    <name evidence="2" type="ORF">EOE48_08880</name>
</gene>
<proteinExistence type="predicted"/>
<reference evidence="2 3" key="1">
    <citation type="submission" date="2019-01" db="EMBL/GenBank/DDBJ databases">
        <authorList>
            <person name="Chen W.-M."/>
        </authorList>
    </citation>
    <scope>NUCLEOTIDE SEQUENCE [LARGE SCALE GENOMIC DNA]</scope>
    <source>
        <strain evidence="2 3">TER-1</strain>
    </source>
</reference>
<organism evidence="2 3">
    <name type="scientific">Methylobacterium oryzihabitans</name>
    <dbReference type="NCBI Taxonomy" id="2499852"/>
    <lineage>
        <taxon>Bacteria</taxon>
        <taxon>Pseudomonadati</taxon>
        <taxon>Pseudomonadota</taxon>
        <taxon>Alphaproteobacteria</taxon>
        <taxon>Hyphomicrobiales</taxon>
        <taxon>Methylobacteriaceae</taxon>
        <taxon>Methylobacterium</taxon>
    </lineage>
</organism>
<evidence type="ECO:0000313" key="2">
    <source>
        <dbReference type="EMBL" id="RVU19512.1"/>
    </source>
</evidence>
<protein>
    <submittedName>
        <fullName evidence="2">Photosystem reaction center subunit H</fullName>
    </submittedName>
</protein>
<dbReference type="AlphaFoldDB" id="A0A3S2YU82"/>
<feature type="region of interest" description="Disordered" evidence="1">
    <location>
        <begin position="82"/>
        <end position="114"/>
    </location>
</feature>
<sequence length="114" mass="12318">MPDAAGTAKPVAATAEPGKGCDVVGLRLEDEIARKPELRESANAQTVRDLRTLRDAAIILDAHKRPAECARLVAILRELVADPDRTIEQGGDTDEEKAETIEEAREPKAPAPKR</sequence>
<dbReference type="Proteomes" id="UP000286997">
    <property type="component" value="Unassembled WGS sequence"/>
</dbReference>
<evidence type="ECO:0000256" key="1">
    <source>
        <dbReference type="SAM" id="MobiDB-lite"/>
    </source>
</evidence>
<dbReference type="OrthoDB" id="8287480at2"/>
<name>A0A3S2YU82_9HYPH</name>
<feature type="compositionally biased region" description="Basic and acidic residues" evidence="1">
    <location>
        <begin position="98"/>
        <end position="108"/>
    </location>
</feature>
<evidence type="ECO:0000313" key="3">
    <source>
        <dbReference type="Proteomes" id="UP000286997"/>
    </source>
</evidence>
<dbReference type="EMBL" id="SACP01000006">
    <property type="protein sequence ID" value="RVU19512.1"/>
    <property type="molecule type" value="Genomic_DNA"/>
</dbReference>
<accession>A0A3S2YU82</accession>
<comment type="caution">
    <text evidence="2">The sequence shown here is derived from an EMBL/GenBank/DDBJ whole genome shotgun (WGS) entry which is preliminary data.</text>
</comment>
<keyword evidence="3" id="KW-1185">Reference proteome</keyword>